<dbReference type="FunFam" id="3.20.20.100:FF:000006">
    <property type="entry name" value="Aldo-keto reductase family 1 member A1"/>
    <property type="match status" value="1"/>
</dbReference>
<proteinExistence type="inferred from homology"/>
<dbReference type="InterPro" id="IPR018170">
    <property type="entry name" value="Aldo/ket_reductase_CS"/>
</dbReference>
<evidence type="ECO:0000256" key="7">
    <source>
        <dbReference type="SAM" id="MobiDB-lite"/>
    </source>
</evidence>
<feature type="site" description="Lowers pKa of active site Tyr" evidence="6">
    <location>
        <position position="81"/>
    </location>
</feature>
<dbReference type="SUPFAM" id="SSF51430">
    <property type="entry name" value="NAD(P)-linked oxidoreductase"/>
    <property type="match status" value="1"/>
</dbReference>
<keyword evidence="10" id="KW-1185">Reference proteome</keyword>
<feature type="binding site" evidence="5">
    <location>
        <position position="114"/>
    </location>
    <ligand>
        <name>substrate</name>
    </ligand>
</feature>
<protein>
    <recommendedName>
        <fullName evidence="8">NADP-dependent oxidoreductase domain-containing protein</fullName>
    </recommendedName>
</protein>
<feature type="region of interest" description="Disordered" evidence="7">
    <location>
        <begin position="317"/>
        <end position="337"/>
    </location>
</feature>
<dbReference type="PRINTS" id="PR00069">
    <property type="entry name" value="ALDKETRDTASE"/>
</dbReference>
<evidence type="ECO:0000259" key="8">
    <source>
        <dbReference type="Pfam" id="PF00248"/>
    </source>
</evidence>
<dbReference type="InterPro" id="IPR036812">
    <property type="entry name" value="NAD(P)_OxRdtase_dom_sf"/>
</dbReference>
<organism evidence="9 10">
    <name type="scientific">Daphnia galeata</name>
    <dbReference type="NCBI Taxonomy" id="27404"/>
    <lineage>
        <taxon>Eukaryota</taxon>
        <taxon>Metazoa</taxon>
        <taxon>Ecdysozoa</taxon>
        <taxon>Arthropoda</taxon>
        <taxon>Crustacea</taxon>
        <taxon>Branchiopoda</taxon>
        <taxon>Diplostraca</taxon>
        <taxon>Cladocera</taxon>
        <taxon>Anomopoda</taxon>
        <taxon>Daphniidae</taxon>
        <taxon>Daphnia</taxon>
    </lineage>
</organism>
<dbReference type="GO" id="GO:0016491">
    <property type="term" value="F:oxidoreductase activity"/>
    <property type="evidence" value="ECO:0007669"/>
    <property type="project" value="UniProtKB-KW"/>
</dbReference>
<reference evidence="9" key="1">
    <citation type="submission" date="2021-11" db="EMBL/GenBank/DDBJ databases">
        <authorList>
            <person name="Schell T."/>
        </authorList>
    </citation>
    <scope>NUCLEOTIDE SEQUENCE</scope>
    <source>
        <strain evidence="9">M5</strain>
    </source>
</reference>
<evidence type="ECO:0000256" key="1">
    <source>
        <dbReference type="ARBA" id="ARBA00007905"/>
    </source>
</evidence>
<keyword evidence="3" id="KW-0560">Oxidoreductase</keyword>
<evidence type="ECO:0000313" key="9">
    <source>
        <dbReference type="EMBL" id="CAH0109257.1"/>
    </source>
</evidence>
<dbReference type="OrthoDB" id="416253at2759"/>
<evidence type="ECO:0000313" key="10">
    <source>
        <dbReference type="Proteomes" id="UP000789390"/>
    </source>
</evidence>
<evidence type="ECO:0000256" key="4">
    <source>
        <dbReference type="PIRSR" id="PIRSR000097-1"/>
    </source>
</evidence>
<keyword evidence="2" id="KW-0521">NADP</keyword>
<gene>
    <name evidence="9" type="ORF">DGAL_LOCUS12729</name>
</gene>
<name>A0A8J2RVF8_9CRUS</name>
<dbReference type="InterPro" id="IPR023210">
    <property type="entry name" value="NADP_OxRdtase_dom"/>
</dbReference>
<feature type="active site" description="Proton donor" evidence="4">
    <location>
        <position position="52"/>
    </location>
</feature>
<comment type="caution">
    <text evidence="9">The sequence shown here is derived from an EMBL/GenBank/DDBJ whole genome shotgun (WGS) entry which is preliminary data.</text>
</comment>
<dbReference type="PROSITE" id="PS00798">
    <property type="entry name" value="ALDOKETO_REDUCTASE_1"/>
    <property type="match status" value="1"/>
</dbReference>
<dbReference type="PIRSF" id="PIRSF000097">
    <property type="entry name" value="AKR"/>
    <property type="match status" value="1"/>
</dbReference>
<evidence type="ECO:0000256" key="3">
    <source>
        <dbReference type="ARBA" id="ARBA00023002"/>
    </source>
</evidence>
<accession>A0A8J2RVF8</accession>
<dbReference type="PROSITE" id="PS00063">
    <property type="entry name" value="ALDOKETO_REDUCTASE_3"/>
    <property type="match status" value="1"/>
</dbReference>
<dbReference type="PROSITE" id="PS00062">
    <property type="entry name" value="ALDOKETO_REDUCTASE_2"/>
    <property type="match status" value="1"/>
</dbReference>
<feature type="domain" description="NADP-dependent oxidoreductase" evidence="8">
    <location>
        <begin position="20"/>
        <end position="305"/>
    </location>
</feature>
<comment type="similarity">
    <text evidence="1">Belongs to the aldo/keto reductase family.</text>
</comment>
<evidence type="ECO:0000256" key="6">
    <source>
        <dbReference type="PIRSR" id="PIRSR000097-3"/>
    </source>
</evidence>
<dbReference type="Proteomes" id="UP000789390">
    <property type="component" value="Unassembled WGS sequence"/>
</dbReference>
<dbReference type="CDD" id="cd19155">
    <property type="entry name" value="AKR_AKR1I_CgAKR1"/>
    <property type="match status" value="1"/>
</dbReference>
<dbReference type="AlphaFoldDB" id="A0A8J2RVF8"/>
<sequence length="337" mass="38030">MSSEQNDITFWNGGKMPIVGLGTWLASKEEIQTAVNSALEAGYRHIDTAYVYLNEDAIGEVLQEWIQSGKIKREELFIVTKLPMIGNRSENVERFLKKSLENLRLDYVDLYLIHAPVGLSGQHDNDIFPRNADGSIVLDMTTDLVDIWKSMENQVDSGLTKSIGVSNFNEEQIMRILNNARIKPANVQVELHTQFQQKSLRDFCQKHGITICAYAPLGSPGRNSFYTGLGVKSPLPVPDLMQHPVVTKIATKHNKSNAQILLKYLMELGMAVIPKSVNPERIRENFQVFDFNLSPIDMAKLRELDLGEAGRTFDFSRSIKGTDKHPENPYPRLQTKA</sequence>
<evidence type="ECO:0000256" key="2">
    <source>
        <dbReference type="ARBA" id="ARBA00022857"/>
    </source>
</evidence>
<dbReference type="Gene3D" id="3.20.20.100">
    <property type="entry name" value="NADP-dependent oxidoreductase domain"/>
    <property type="match status" value="1"/>
</dbReference>
<dbReference type="EMBL" id="CAKKLH010000292">
    <property type="protein sequence ID" value="CAH0109257.1"/>
    <property type="molecule type" value="Genomic_DNA"/>
</dbReference>
<dbReference type="PANTHER" id="PTHR11732">
    <property type="entry name" value="ALDO/KETO REDUCTASE"/>
    <property type="match status" value="1"/>
</dbReference>
<dbReference type="InterPro" id="IPR020471">
    <property type="entry name" value="AKR"/>
</dbReference>
<evidence type="ECO:0000256" key="5">
    <source>
        <dbReference type="PIRSR" id="PIRSR000097-2"/>
    </source>
</evidence>
<dbReference type="Pfam" id="PF00248">
    <property type="entry name" value="Aldo_ket_red"/>
    <property type="match status" value="1"/>
</dbReference>